<dbReference type="PANTHER" id="PTHR23028">
    <property type="entry name" value="ACETYLTRANSFERASE"/>
    <property type="match status" value="1"/>
</dbReference>
<keyword evidence="4" id="KW-0012">Acyltransferase</keyword>
<gene>
    <name evidence="4" type="ORF">AZH43_16130</name>
</gene>
<keyword evidence="5" id="KW-1185">Reference proteome</keyword>
<feature type="transmembrane region" description="Helical" evidence="1">
    <location>
        <begin position="337"/>
        <end position="355"/>
    </location>
</feature>
<dbReference type="EMBL" id="LUAW01000033">
    <property type="protein sequence ID" value="KYQ71162.1"/>
    <property type="molecule type" value="Genomic_DNA"/>
</dbReference>
<accession>A0A151XZD4</accession>
<organism evidence="4 5">
    <name type="scientific">Acinetobacter pragensis</name>
    <dbReference type="NCBI Taxonomy" id="1806892"/>
    <lineage>
        <taxon>Bacteria</taxon>
        <taxon>Pseudomonadati</taxon>
        <taxon>Pseudomonadota</taxon>
        <taxon>Gammaproteobacteria</taxon>
        <taxon>Moraxellales</taxon>
        <taxon>Moraxellaceae</taxon>
        <taxon>Acinetobacter</taxon>
    </lineage>
</organism>
<dbReference type="GO" id="GO:0009103">
    <property type="term" value="P:lipopolysaccharide biosynthetic process"/>
    <property type="evidence" value="ECO:0007669"/>
    <property type="project" value="TreeGrafter"/>
</dbReference>
<keyword evidence="1" id="KW-1133">Transmembrane helix</keyword>
<evidence type="ECO:0000313" key="4">
    <source>
        <dbReference type="EMBL" id="KYQ71162.1"/>
    </source>
</evidence>
<dbReference type="GO" id="GO:0016020">
    <property type="term" value="C:membrane"/>
    <property type="evidence" value="ECO:0007669"/>
    <property type="project" value="TreeGrafter"/>
</dbReference>
<dbReference type="GO" id="GO:0016747">
    <property type="term" value="F:acyltransferase activity, transferring groups other than amino-acyl groups"/>
    <property type="evidence" value="ECO:0007669"/>
    <property type="project" value="InterPro"/>
</dbReference>
<reference evidence="4 5" key="1">
    <citation type="submission" date="2016-03" db="EMBL/GenBank/DDBJ databases">
        <title>Acinetobacter genomospecies 28 strain ANC 4149.</title>
        <authorList>
            <person name="Radolfova-Krizova L."/>
            <person name="Nemec A."/>
        </authorList>
    </citation>
    <scope>NUCLEOTIDE SEQUENCE [LARGE SCALE GENOMIC DNA]</scope>
    <source>
        <strain evidence="4 5">ANC 4149</strain>
    </source>
</reference>
<keyword evidence="1" id="KW-0812">Transmembrane</keyword>
<dbReference type="InterPro" id="IPR002656">
    <property type="entry name" value="Acyl_transf_3_dom"/>
</dbReference>
<evidence type="ECO:0000259" key="3">
    <source>
        <dbReference type="Pfam" id="PF19040"/>
    </source>
</evidence>
<feature type="transmembrane region" description="Helical" evidence="1">
    <location>
        <begin position="303"/>
        <end position="322"/>
    </location>
</feature>
<proteinExistence type="predicted"/>
<keyword evidence="1" id="KW-0472">Membrane</keyword>
<sequence>MQFRHDINELRAIAVLAVVLFHFNPQWLTGGFTGVDVFFVISGFLMTAIIFNGIEKNTFNLFKFYTARANRIIPVLATMTIILVIFGWFYLAPVDYKDLGRQVEKSSFFISNILFSKGGGYFDTAEHTKWLLHTWSLSVEWQFYIVFPLIILILKKYLSLHNLKRVVFGLFLVSFIYCIFATYKDSKTSYFLLTSRAWEMLIGGLAFLYPWSLKTKKSQLMTQCLGLVLILASYIFISSETLWPGYMALIPVLGAYLIIVSNHQQNILINNPIFSHVGKWSYSIYVWHWPLVVLGFYLGLENWWMYGIPLSILCGVLSYHAIEKIHFPRYSSWKEIYKVKAIYLALFLLGFGHFLKSNDGVDSRLPEAAKIANEEINNTNPYDCDQQELHECVIGNPTKIKAIVIGDSHADALTTSVATTFNLKAEGIISFATSACPFIPNLQFYKDKSPCPEINQQRLNLIASKKYENIPMVFIARYPSYLIGENDPDHMDARSSRPSVYFDDNPEITQKNRMNSFQKNLTEVLCQTSKTNPVYIVQPIPEVGFNLPQRIIKNVFYKRNEKIFISHDVYLKRSGEIRKIIQESARQCQSKALDPALLLCKGNECISEYKGRPIYRDGNHLSEYGNKLLIPMFKEALNP</sequence>
<evidence type="ECO:0000256" key="1">
    <source>
        <dbReference type="SAM" id="Phobius"/>
    </source>
</evidence>
<dbReference type="Pfam" id="PF19040">
    <property type="entry name" value="SGNH"/>
    <property type="match status" value="1"/>
</dbReference>
<feature type="transmembrane region" description="Helical" evidence="1">
    <location>
        <begin position="189"/>
        <end position="208"/>
    </location>
</feature>
<evidence type="ECO:0000259" key="2">
    <source>
        <dbReference type="Pfam" id="PF01757"/>
    </source>
</evidence>
<dbReference type="Proteomes" id="UP000076276">
    <property type="component" value="Unassembled WGS sequence"/>
</dbReference>
<dbReference type="InterPro" id="IPR043968">
    <property type="entry name" value="SGNH"/>
</dbReference>
<feature type="transmembrane region" description="Helical" evidence="1">
    <location>
        <begin position="220"/>
        <end position="237"/>
    </location>
</feature>
<feature type="transmembrane region" description="Helical" evidence="1">
    <location>
        <begin position="34"/>
        <end position="51"/>
    </location>
</feature>
<comment type="caution">
    <text evidence="4">The sequence shown here is derived from an EMBL/GenBank/DDBJ whole genome shotgun (WGS) entry which is preliminary data.</text>
</comment>
<feature type="transmembrane region" description="Helical" evidence="1">
    <location>
        <begin position="72"/>
        <end position="91"/>
    </location>
</feature>
<feature type="transmembrane region" description="Helical" evidence="1">
    <location>
        <begin position="130"/>
        <end position="154"/>
    </location>
</feature>
<dbReference type="AlphaFoldDB" id="A0A151XZD4"/>
<feature type="domain" description="Acyltransferase 3" evidence="2">
    <location>
        <begin position="6"/>
        <end position="314"/>
    </location>
</feature>
<feature type="domain" description="SGNH" evidence="3">
    <location>
        <begin position="388"/>
        <end position="634"/>
    </location>
</feature>
<dbReference type="PANTHER" id="PTHR23028:SF53">
    <property type="entry name" value="ACYL_TRANSF_3 DOMAIN-CONTAINING PROTEIN"/>
    <property type="match status" value="1"/>
</dbReference>
<name>A0A151XZD4_9GAMM</name>
<protein>
    <submittedName>
        <fullName evidence="4">Acyltransferase</fullName>
    </submittedName>
</protein>
<evidence type="ECO:0000313" key="5">
    <source>
        <dbReference type="Proteomes" id="UP000076276"/>
    </source>
</evidence>
<dbReference type="OrthoDB" id="9767863at2"/>
<feature type="transmembrane region" description="Helical" evidence="1">
    <location>
        <begin position="166"/>
        <end position="183"/>
    </location>
</feature>
<dbReference type="Pfam" id="PF01757">
    <property type="entry name" value="Acyl_transf_3"/>
    <property type="match status" value="1"/>
</dbReference>
<feature type="transmembrane region" description="Helical" evidence="1">
    <location>
        <begin position="12"/>
        <end position="28"/>
    </location>
</feature>
<keyword evidence="4" id="KW-0808">Transferase</keyword>
<dbReference type="RefSeq" id="WP_067670610.1">
    <property type="nucleotide sequence ID" value="NZ_CBCSIK010000015.1"/>
</dbReference>
<dbReference type="InterPro" id="IPR050879">
    <property type="entry name" value="Acyltransferase_3"/>
</dbReference>
<feature type="transmembrane region" description="Helical" evidence="1">
    <location>
        <begin position="243"/>
        <end position="260"/>
    </location>
</feature>
<dbReference type="STRING" id="1806892.AZH43_16130"/>